<name>A0AAN7QFI9_9MYRT</name>
<dbReference type="PROSITE" id="PS50157">
    <property type="entry name" value="ZINC_FINGER_C2H2_2"/>
    <property type="match status" value="1"/>
</dbReference>
<evidence type="ECO:0000256" key="6">
    <source>
        <dbReference type="ARBA" id="ARBA00023125"/>
    </source>
</evidence>
<dbReference type="Pfam" id="PF22992">
    <property type="entry name" value="C2CH-4th_BIRD-IDD"/>
    <property type="match status" value="1"/>
</dbReference>
<evidence type="ECO:0000256" key="9">
    <source>
        <dbReference type="SAM" id="MobiDB-lite"/>
    </source>
</evidence>
<dbReference type="EMBL" id="JAXIOK010000007">
    <property type="protein sequence ID" value="KAK4766307.1"/>
    <property type="molecule type" value="Genomic_DNA"/>
</dbReference>
<evidence type="ECO:0000313" key="11">
    <source>
        <dbReference type="EMBL" id="KAK4766307.1"/>
    </source>
</evidence>
<evidence type="ECO:0000256" key="4">
    <source>
        <dbReference type="ARBA" id="ARBA00022833"/>
    </source>
</evidence>
<sequence length="437" mass="47204">MNFTSRVAFSIPNPLPGFPQDLTNPNPNPNSSDVNPPAAKKRRNQPGNPGMHAFVSNIYPDAEVICLSPKTLMATNRFICEICNKGFQRDQNLQLHRRGHNLPWKLKQRTDKDVARKKVYICPEKTCVHHDPSRALGDLTGIKKHFSRKHGEKKWKCAKCEKKYAVQSDWKAHSKICRTREYKCHCGTLFSRKDSFITHRAFCDALADGNSKFTSNLSFRSKAMAGNEDGINNFSGLPHQSNSLLHSKAMGFSDMAMMGSGAGSLFGSSAMENYGSMLPNSAGLSLSVFPPTGLKEGDGNSMGGGGGSSSSAPLGLMGGGSRTLYNADANIGNHHVSRIQPNPPPAPMSATALLQKTAQMGSTRSSGNPGSMFVSGFGLVSSSSSSSSSLKSRSSSDPEQLRVSAATRKHAHGDHNQQQQFGVSALMDLNLTRDFLP</sequence>
<dbReference type="GO" id="GO:0003700">
    <property type="term" value="F:DNA-binding transcription factor activity"/>
    <property type="evidence" value="ECO:0007669"/>
    <property type="project" value="TreeGrafter"/>
</dbReference>
<dbReference type="PANTHER" id="PTHR10593:SF231">
    <property type="entry name" value="PROTEIN INDETERMINATE-DOMAIN 13-RELATED"/>
    <property type="match status" value="1"/>
</dbReference>
<dbReference type="GO" id="GO:0005634">
    <property type="term" value="C:nucleus"/>
    <property type="evidence" value="ECO:0007669"/>
    <property type="project" value="TreeGrafter"/>
</dbReference>
<dbReference type="InterPro" id="IPR036236">
    <property type="entry name" value="Znf_C2H2_sf"/>
</dbReference>
<dbReference type="FunFam" id="3.30.160.60:FF:000131">
    <property type="entry name" value="protein indeterminate-domain 5, chloroplastic-like"/>
    <property type="match status" value="1"/>
</dbReference>
<keyword evidence="2" id="KW-0677">Repeat</keyword>
<evidence type="ECO:0000256" key="7">
    <source>
        <dbReference type="ARBA" id="ARBA00023163"/>
    </source>
</evidence>
<protein>
    <recommendedName>
        <fullName evidence="10">C2H2-type domain-containing protein</fullName>
    </recommendedName>
</protein>
<evidence type="ECO:0000256" key="5">
    <source>
        <dbReference type="ARBA" id="ARBA00023015"/>
    </source>
</evidence>
<feature type="domain" description="C2H2-type" evidence="10">
    <location>
        <begin position="78"/>
        <end position="100"/>
    </location>
</feature>
<evidence type="ECO:0000256" key="8">
    <source>
        <dbReference type="PROSITE-ProRule" id="PRU00042"/>
    </source>
</evidence>
<dbReference type="InterPro" id="IPR055185">
    <property type="entry name" value="C2CH-4th_BIRD-IDD"/>
</dbReference>
<feature type="region of interest" description="Disordered" evidence="9">
    <location>
        <begin position="12"/>
        <end position="52"/>
    </location>
</feature>
<evidence type="ECO:0000256" key="1">
    <source>
        <dbReference type="ARBA" id="ARBA00022723"/>
    </source>
</evidence>
<dbReference type="SUPFAM" id="SSF57667">
    <property type="entry name" value="beta-beta-alpha zinc fingers"/>
    <property type="match status" value="1"/>
</dbReference>
<proteinExistence type="predicted"/>
<keyword evidence="6" id="KW-0238">DNA-binding</keyword>
<feature type="region of interest" description="Disordered" evidence="9">
    <location>
        <begin position="384"/>
        <end position="421"/>
    </location>
</feature>
<dbReference type="SMART" id="SM00355">
    <property type="entry name" value="ZnF_C2H2"/>
    <property type="match status" value="3"/>
</dbReference>
<dbReference type="Gene3D" id="3.30.160.60">
    <property type="entry name" value="Classic Zinc Finger"/>
    <property type="match status" value="2"/>
</dbReference>
<evidence type="ECO:0000259" key="10">
    <source>
        <dbReference type="PROSITE" id="PS50157"/>
    </source>
</evidence>
<keyword evidence="3 8" id="KW-0863">Zinc-finger</keyword>
<dbReference type="GO" id="GO:0003677">
    <property type="term" value="F:DNA binding"/>
    <property type="evidence" value="ECO:0007669"/>
    <property type="project" value="UniProtKB-KW"/>
</dbReference>
<dbReference type="Pfam" id="PF22995">
    <property type="entry name" value="C2CH-3rd_BIRD-IDD"/>
    <property type="match status" value="1"/>
</dbReference>
<dbReference type="InterPro" id="IPR055187">
    <property type="entry name" value="C2CH-3rd_BIRD-IDD"/>
</dbReference>
<feature type="region of interest" description="Disordered" evidence="9">
    <location>
        <begin position="295"/>
        <end position="315"/>
    </location>
</feature>
<evidence type="ECO:0000256" key="2">
    <source>
        <dbReference type="ARBA" id="ARBA00022737"/>
    </source>
</evidence>
<dbReference type="Proteomes" id="UP001345219">
    <property type="component" value="Chromosome 7"/>
</dbReference>
<gene>
    <name evidence="11" type="ORF">SAY87_007949</name>
</gene>
<comment type="caution">
    <text evidence="11">The sequence shown here is derived from an EMBL/GenBank/DDBJ whole genome shotgun (WGS) entry which is preliminary data.</text>
</comment>
<evidence type="ECO:0000256" key="3">
    <source>
        <dbReference type="ARBA" id="ARBA00022771"/>
    </source>
</evidence>
<organism evidence="11 12">
    <name type="scientific">Trapa incisa</name>
    <dbReference type="NCBI Taxonomy" id="236973"/>
    <lineage>
        <taxon>Eukaryota</taxon>
        <taxon>Viridiplantae</taxon>
        <taxon>Streptophyta</taxon>
        <taxon>Embryophyta</taxon>
        <taxon>Tracheophyta</taxon>
        <taxon>Spermatophyta</taxon>
        <taxon>Magnoliopsida</taxon>
        <taxon>eudicotyledons</taxon>
        <taxon>Gunneridae</taxon>
        <taxon>Pentapetalae</taxon>
        <taxon>rosids</taxon>
        <taxon>malvids</taxon>
        <taxon>Myrtales</taxon>
        <taxon>Lythraceae</taxon>
        <taxon>Trapa</taxon>
    </lineage>
</organism>
<dbReference type="Pfam" id="PF22996">
    <property type="entry name" value="C2H2-2nd_BIRD-IDD"/>
    <property type="match status" value="1"/>
</dbReference>
<accession>A0AAN7QFI9</accession>
<dbReference type="PROSITE" id="PS00028">
    <property type="entry name" value="ZINC_FINGER_C2H2_1"/>
    <property type="match status" value="1"/>
</dbReference>
<dbReference type="InterPro" id="IPR055186">
    <property type="entry name" value="C2H2-2nd_BIRD-IDD"/>
</dbReference>
<evidence type="ECO:0000313" key="12">
    <source>
        <dbReference type="Proteomes" id="UP001345219"/>
    </source>
</evidence>
<dbReference type="InterPro" id="IPR031140">
    <property type="entry name" value="IDD1-16"/>
</dbReference>
<feature type="compositionally biased region" description="Low complexity" evidence="9">
    <location>
        <begin position="384"/>
        <end position="393"/>
    </location>
</feature>
<keyword evidence="1" id="KW-0479">Metal-binding</keyword>
<dbReference type="FunFam" id="3.30.160.60:FF:000554">
    <property type="entry name" value="protein indeterminate-domain 12-like"/>
    <property type="match status" value="1"/>
</dbReference>
<reference evidence="11 12" key="1">
    <citation type="journal article" date="2023" name="Hortic Res">
        <title>Pangenome of water caltrop reveals structural variations and asymmetric subgenome divergence after allopolyploidization.</title>
        <authorList>
            <person name="Zhang X."/>
            <person name="Chen Y."/>
            <person name="Wang L."/>
            <person name="Yuan Y."/>
            <person name="Fang M."/>
            <person name="Shi L."/>
            <person name="Lu R."/>
            <person name="Comes H.P."/>
            <person name="Ma Y."/>
            <person name="Chen Y."/>
            <person name="Huang G."/>
            <person name="Zhou Y."/>
            <person name="Zheng Z."/>
            <person name="Qiu Y."/>
        </authorList>
    </citation>
    <scope>NUCLEOTIDE SEQUENCE [LARGE SCALE GENOMIC DNA]</scope>
    <source>
        <tissue evidence="11">Roots</tissue>
    </source>
</reference>
<keyword evidence="4" id="KW-0862">Zinc</keyword>
<keyword evidence="5" id="KW-0805">Transcription regulation</keyword>
<dbReference type="PANTHER" id="PTHR10593">
    <property type="entry name" value="SERINE/THREONINE-PROTEIN KINASE RIO"/>
    <property type="match status" value="1"/>
</dbReference>
<keyword evidence="12" id="KW-1185">Reference proteome</keyword>
<dbReference type="GO" id="GO:0008270">
    <property type="term" value="F:zinc ion binding"/>
    <property type="evidence" value="ECO:0007669"/>
    <property type="project" value="UniProtKB-KW"/>
</dbReference>
<dbReference type="InterPro" id="IPR013087">
    <property type="entry name" value="Znf_C2H2_type"/>
</dbReference>
<dbReference type="AlphaFoldDB" id="A0AAN7QFI9"/>
<keyword evidence="7" id="KW-0804">Transcription</keyword>